<comment type="caution">
    <text evidence="1">The sequence shown here is derived from an EMBL/GenBank/DDBJ whole genome shotgun (WGS) entry which is preliminary data.</text>
</comment>
<organism evidence="1 2">
    <name type="scientific">Elysia marginata</name>
    <dbReference type="NCBI Taxonomy" id="1093978"/>
    <lineage>
        <taxon>Eukaryota</taxon>
        <taxon>Metazoa</taxon>
        <taxon>Spiralia</taxon>
        <taxon>Lophotrochozoa</taxon>
        <taxon>Mollusca</taxon>
        <taxon>Gastropoda</taxon>
        <taxon>Heterobranchia</taxon>
        <taxon>Euthyneura</taxon>
        <taxon>Panpulmonata</taxon>
        <taxon>Sacoglossa</taxon>
        <taxon>Placobranchoidea</taxon>
        <taxon>Plakobranchidae</taxon>
        <taxon>Elysia</taxon>
    </lineage>
</organism>
<accession>A0AAV4EPF0</accession>
<sequence>MKIQDSPTLSEYGLFLIDARSLVALLHSNDKIFVVGLPDCMTALQVRWHHAFEQLDESLFPYVAKGPPYYANYIQLALHEAKPTRVKLVSGKAHFSYQ</sequence>
<evidence type="ECO:0000313" key="2">
    <source>
        <dbReference type="Proteomes" id="UP000762676"/>
    </source>
</evidence>
<dbReference type="AlphaFoldDB" id="A0AAV4EPF0"/>
<proteinExistence type="predicted"/>
<dbReference type="Proteomes" id="UP000762676">
    <property type="component" value="Unassembled WGS sequence"/>
</dbReference>
<evidence type="ECO:0000313" key="1">
    <source>
        <dbReference type="EMBL" id="GFR62605.1"/>
    </source>
</evidence>
<gene>
    <name evidence="1" type="ORF">ElyMa_003585300</name>
</gene>
<keyword evidence="2" id="KW-1185">Reference proteome</keyword>
<reference evidence="1 2" key="1">
    <citation type="journal article" date="2021" name="Elife">
        <title>Chloroplast acquisition without the gene transfer in kleptoplastic sea slugs, Plakobranchus ocellatus.</title>
        <authorList>
            <person name="Maeda T."/>
            <person name="Takahashi S."/>
            <person name="Yoshida T."/>
            <person name="Shimamura S."/>
            <person name="Takaki Y."/>
            <person name="Nagai Y."/>
            <person name="Toyoda A."/>
            <person name="Suzuki Y."/>
            <person name="Arimoto A."/>
            <person name="Ishii H."/>
            <person name="Satoh N."/>
            <person name="Nishiyama T."/>
            <person name="Hasebe M."/>
            <person name="Maruyama T."/>
            <person name="Minagawa J."/>
            <person name="Obokata J."/>
            <person name="Shigenobu S."/>
        </authorList>
    </citation>
    <scope>NUCLEOTIDE SEQUENCE [LARGE SCALE GENOMIC DNA]</scope>
</reference>
<name>A0AAV4EPF0_9GAST</name>
<protein>
    <submittedName>
        <fullName evidence="1">Uncharacterized protein</fullName>
    </submittedName>
</protein>
<dbReference type="EMBL" id="BMAT01007350">
    <property type="protein sequence ID" value="GFR62605.1"/>
    <property type="molecule type" value="Genomic_DNA"/>
</dbReference>